<evidence type="ECO:0000256" key="3">
    <source>
        <dbReference type="ARBA" id="ARBA00022741"/>
    </source>
</evidence>
<sequence length="642" mass="70611">MRIWTTFLEPMLGIPPRPQGTEDSEDVVKAKNHVKSGVASIGESNGSPDDEAAIDNVKQPNSLSNEDDNIPPEQASFCRDGFVNGEKAKEDGVHGIDQISRRRDALQNGRMSNNYVHVVEESSLISAQANSNERLTNNNDSVAIRAQQTMVIIWIYDCCDTFSLQGLSVTPPKTCPVAVEGVLEAGLSNEALPSSQDGDSTKPVIAANGVMAESTKVDDSVGHSKVDREEGVVPKAKESTPKRQYEAKHGQEALCHREAGGENGADADDEGEESAQRLIEESDNASLAGEDVSGSESSEGDKCSREDHEEDEEDVDHDTKAESEGEAKGTADAHDVDGDCMSLPYSECFLENVKPLAKHVPSLLHGKEKKGNQSISLEPSGQLELSGASLETLHQTCSEVNSHLYQVNVVAKEVGIGFYGIGFQPTQGLHGIPTMPKEKFNILRNYMAKVDSHGLDMMFCTVQVNLDFSSESDMVRKLRASPSLQPMATTLFANSPFTEGKPNGYLSIRSYMWSATDTCRNGMFPFVFYESFGFEQYVDYALDIHMYFVCRNNKYTNCIGSSFCDFLEGKLPVVLGGTPTLCDWENHLHTIYHEVRLRRYLEMRGVDVKPCMTLYALPAFWVGLLYDDVSLQSVLDMTADWT</sequence>
<keyword evidence="7" id="KW-1185">Reference proteome</keyword>
<organism evidence="6 7">
    <name type="scientific">Coptis chinensis</name>
    <dbReference type="NCBI Taxonomy" id="261450"/>
    <lineage>
        <taxon>Eukaryota</taxon>
        <taxon>Viridiplantae</taxon>
        <taxon>Streptophyta</taxon>
        <taxon>Embryophyta</taxon>
        <taxon>Tracheophyta</taxon>
        <taxon>Spermatophyta</taxon>
        <taxon>Magnoliopsida</taxon>
        <taxon>Ranunculales</taxon>
        <taxon>Ranunculaceae</taxon>
        <taxon>Coptidoideae</taxon>
        <taxon>Coptis</taxon>
    </lineage>
</organism>
<dbReference type="AlphaFoldDB" id="A0A835M865"/>
<feature type="region of interest" description="Disordered" evidence="5">
    <location>
        <begin position="215"/>
        <end position="336"/>
    </location>
</feature>
<proteinExistence type="predicted"/>
<keyword evidence="4" id="KW-0067">ATP-binding</keyword>
<name>A0A835M865_9MAGN</name>
<feature type="compositionally biased region" description="Basic and acidic residues" evidence="5">
    <location>
        <begin position="317"/>
        <end position="336"/>
    </location>
</feature>
<dbReference type="EMBL" id="JADFTS010000001">
    <property type="protein sequence ID" value="KAF9623258.1"/>
    <property type="molecule type" value="Genomic_DNA"/>
</dbReference>
<dbReference type="PANTHER" id="PTHR34378:SF1">
    <property type="entry name" value="GLUTAMATE--CYSTEINE LIGASE, CHLOROPLASTIC"/>
    <property type="match status" value="1"/>
</dbReference>
<dbReference type="OrthoDB" id="2012853at2759"/>
<dbReference type="EC" id="6.3.2.2" evidence="1"/>
<protein>
    <recommendedName>
        <fullName evidence="1">glutamate--cysteine ligase</fullName>
        <ecNumber evidence="1">6.3.2.2</ecNumber>
    </recommendedName>
</protein>
<gene>
    <name evidence="6" type="ORF">IFM89_000747</name>
</gene>
<keyword evidence="2" id="KW-0436">Ligase</keyword>
<accession>A0A835M865</accession>
<dbReference type="PANTHER" id="PTHR34378">
    <property type="entry name" value="GLUTAMATE--CYSTEINE LIGASE, CHLOROPLASTIC"/>
    <property type="match status" value="1"/>
</dbReference>
<evidence type="ECO:0000313" key="7">
    <source>
        <dbReference type="Proteomes" id="UP000631114"/>
    </source>
</evidence>
<evidence type="ECO:0000256" key="5">
    <source>
        <dbReference type="SAM" id="MobiDB-lite"/>
    </source>
</evidence>
<evidence type="ECO:0000256" key="2">
    <source>
        <dbReference type="ARBA" id="ARBA00022598"/>
    </source>
</evidence>
<comment type="caution">
    <text evidence="6">The sequence shown here is derived from an EMBL/GenBank/DDBJ whole genome shotgun (WGS) entry which is preliminary data.</text>
</comment>
<evidence type="ECO:0000256" key="1">
    <source>
        <dbReference type="ARBA" id="ARBA00012220"/>
    </source>
</evidence>
<dbReference type="InterPro" id="IPR006336">
    <property type="entry name" value="GCS2"/>
</dbReference>
<dbReference type="GO" id="GO:0005524">
    <property type="term" value="F:ATP binding"/>
    <property type="evidence" value="ECO:0007669"/>
    <property type="project" value="UniProtKB-KW"/>
</dbReference>
<feature type="region of interest" description="Disordered" evidence="5">
    <location>
        <begin position="32"/>
        <end position="73"/>
    </location>
</feature>
<dbReference type="Proteomes" id="UP000631114">
    <property type="component" value="Unassembled WGS sequence"/>
</dbReference>
<evidence type="ECO:0000313" key="6">
    <source>
        <dbReference type="EMBL" id="KAF9623258.1"/>
    </source>
</evidence>
<dbReference type="GO" id="GO:0004357">
    <property type="term" value="F:glutamate-cysteine ligase activity"/>
    <property type="evidence" value="ECO:0007669"/>
    <property type="project" value="UniProtKB-EC"/>
</dbReference>
<feature type="compositionally biased region" description="Basic and acidic residues" evidence="5">
    <location>
        <begin position="215"/>
        <end position="260"/>
    </location>
</feature>
<reference evidence="6 7" key="1">
    <citation type="submission" date="2020-10" db="EMBL/GenBank/DDBJ databases">
        <title>The Coptis chinensis genome and diversification of protoberbering-type alkaloids.</title>
        <authorList>
            <person name="Wang B."/>
            <person name="Shu S."/>
            <person name="Song C."/>
            <person name="Liu Y."/>
        </authorList>
    </citation>
    <scope>NUCLEOTIDE SEQUENCE [LARGE SCALE GENOMIC DNA]</scope>
    <source>
        <strain evidence="6">HL-2020</strain>
        <tissue evidence="6">Leaf</tissue>
    </source>
</reference>
<keyword evidence="3" id="KW-0547">Nucleotide-binding</keyword>
<dbReference type="SUPFAM" id="SSF55931">
    <property type="entry name" value="Glutamine synthetase/guanido kinase"/>
    <property type="match status" value="1"/>
</dbReference>
<dbReference type="InterPro" id="IPR014746">
    <property type="entry name" value="Gln_synth/guanido_kin_cat_dom"/>
</dbReference>
<evidence type="ECO:0000256" key="4">
    <source>
        <dbReference type="ARBA" id="ARBA00022840"/>
    </source>
</evidence>
<dbReference type="GO" id="GO:0006750">
    <property type="term" value="P:glutathione biosynthetic process"/>
    <property type="evidence" value="ECO:0007669"/>
    <property type="project" value="InterPro"/>
</dbReference>
<dbReference type="Gene3D" id="3.30.590.20">
    <property type="match status" value="1"/>
</dbReference>
<dbReference type="InterPro" id="IPR035434">
    <property type="entry name" value="GCL_bact_plant"/>
</dbReference>
<dbReference type="Pfam" id="PF04107">
    <property type="entry name" value="GCS2"/>
    <property type="match status" value="1"/>
</dbReference>